<evidence type="ECO:0000313" key="3">
    <source>
        <dbReference type="Proteomes" id="UP000593567"/>
    </source>
</evidence>
<keyword evidence="3" id="KW-1185">Reference proteome</keyword>
<feature type="compositionally biased region" description="Basic residues" evidence="1">
    <location>
        <begin position="138"/>
        <end position="151"/>
    </location>
</feature>
<name>A0A7J7JKE2_BUGNE</name>
<reference evidence="2" key="1">
    <citation type="submission" date="2020-06" db="EMBL/GenBank/DDBJ databases">
        <title>Draft genome of Bugula neritina, a colonial animal packing powerful symbionts and potential medicines.</title>
        <authorList>
            <person name="Rayko M."/>
        </authorList>
    </citation>
    <scope>NUCLEOTIDE SEQUENCE [LARGE SCALE GENOMIC DNA]</scope>
    <source>
        <strain evidence="2">Kwan_BN1</strain>
    </source>
</reference>
<comment type="caution">
    <text evidence="2">The sequence shown here is derived from an EMBL/GenBank/DDBJ whole genome shotgun (WGS) entry which is preliminary data.</text>
</comment>
<dbReference type="EMBL" id="VXIV02002427">
    <property type="protein sequence ID" value="KAF6025828.1"/>
    <property type="molecule type" value="Genomic_DNA"/>
</dbReference>
<accession>A0A7J7JKE2</accession>
<feature type="compositionally biased region" description="Low complexity" evidence="1">
    <location>
        <begin position="104"/>
        <end position="120"/>
    </location>
</feature>
<gene>
    <name evidence="2" type="ORF">EB796_015864</name>
</gene>
<organism evidence="2 3">
    <name type="scientific">Bugula neritina</name>
    <name type="common">Brown bryozoan</name>
    <name type="synonym">Sertularia neritina</name>
    <dbReference type="NCBI Taxonomy" id="10212"/>
    <lineage>
        <taxon>Eukaryota</taxon>
        <taxon>Metazoa</taxon>
        <taxon>Spiralia</taxon>
        <taxon>Lophotrochozoa</taxon>
        <taxon>Bryozoa</taxon>
        <taxon>Gymnolaemata</taxon>
        <taxon>Cheilostomatida</taxon>
        <taxon>Flustrina</taxon>
        <taxon>Buguloidea</taxon>
        <taxon>Bugulidae</taxon>
        <taxon>Bugula</taxon>
    </lineage>
</organism>
<protein>
    <submittedName>
        <fullName evidence="2">Uncharacterized protein</fullName>
    </submittedName>
</protein>
<sequence length="180" mass="20363">MATQVSHYDKKSWTIKIGMAIINEDDASHKQAENFLKLYESSWSAEISAPITKHQWLMQLNKSQETPLDSDISKLVEFMDNEITSLIKQPSTVASVSDNSIKQTTTSDGQTSSSSDSADTNNPSAITPEQVRPFAKTGPRKTKQCNRKRKTTILTNIPTKTQLEKEEMEWIARKTKNHQY</sequence>
<feature type="compositionally biased region" description="Polar residues" evidence="1">
    <location>
        <begin position="90"/>
        <end position="103"/>
    </location>
</feature>
<evidence type="ECO:0000256" key="1">
    <source>
        <dbReference type="SAM" id="MobiDB-lite"/>
    </source>
</evidence>
<dbReference type="AlphaFoldDB" id="A0A7J7JKE2"/>
<proteinExistence type="predicted"/>
<feature type="region of interest" description="Disordered" evidence="1">
    <location>
        <begin position="90"/>
        <end position="155"/>
    </location>
</feature>
<dbReference type="Proteomes" id="UP000593567">
    <property type="component" value="Unassembled WGS sequence"/>
</dbReference>
<evidence type="ECO:0000313" key="2">
    <source>
        <dbReference type="EMBL" id="KAF6025828.1"/>
    </source>
</evidence>